<evidence type="ECO:0000256" key="1">
    <source>
        <dbReference type="SAM" id="MobiDB-lite"/>
    </source>
</evidence>
<sequence>MERRPSLAGDDPGRGSWQSFSAPGLGTQSSREVAKSVFGHPLLGKLWNYRSGPWEGLSAIPLPCPTPTQSHPPCFSVASLSGSQEPAPTHFRGRSDCPVLGGGRPQWKLCEAWSLPCALLRAATEAKKADLLVLALLDVVLKSGAADGRKETPSDAGLPGPGQSVCNDWRSFFLWPPRRCWVTPLALRCGRKSLSPLRPSLPEQKVLTLQPVRKNPSA</sequence>
<dbReference type="GeneTree" id="ENSGT00910000146886"/>
<accession>A0A2K5CZU3</accession>
<dbReference type="Ensembl" id="ENSANAT00000032060.1">
    <property type="protein sequence ID" value="ENSANAP00000014229.1"/>
    <property type="gene ID" value="ENSANAG00000025015.1"/>
</dbReference>
<name>A0A2K5CZU3_AOTNA</name>
<evidence type="ECO:0000313" key="2">
    <source>
        <dbReference type="Ensembl" id="ENSANAP00000014229.1"/>
    </source>
</evidence>
<feature type="compositionally biased region" description="Polar residues" evidence="1">
    <location>
        <begin position="16"/>
        <end position="28"/>
    </location>
</feature>
<organism evidence="2 3">
    <name type="scientific">Aotus nancymaae</name>
    <name type="common">Ma's night monkey</name>
    <dbReference type="NCBI Taxonomy" id="37293"/>
    <lineage>
        <taxon>Eukaryota</taxon>
        <taxon>Metazoa</taxon>
        <taxon>Chordata</taxon>
        <taxon>Craniata</taxon>
        <taxon>Vertebrata</taxon>
        <taxon>Euteleostomi</taxon>
        <taxon>Mammalia</taxon>
        <taxon>Eutheria</taxon>
        <taxon>Euarchontoglires</taxon>
        <taxon>Primates</taxon>
        <taxon>Haplorrhini</taxon>
        <taxon>Platyrrhini</taxon>
        <taxon>Aotidae</taxon>
        <taxon>Aotus</taxon>
    </lineage>
</organism>
<evidence type="ECO:0000313" key="3">
    <source>
        <dbReference type="Proteomes" id="UP000233020"/>
    </source>
</evidence>
<reference evidence="2" key="2">
    <citation type="submission" date="2025-09" db="UniProtKB">
        <authorList>
            <consortium name="Ensembl"/>
        </authorList>
    </citation>
    <scope>IDENTIFICATION</scope>
</reference>
<reference evidence="2" key="1">
    <citation type="submission" date="2025-08" db="UniProtKB">
        <authorList>
            <consortium name="Ensembl"/>
        </authorList>
    </citation>
    <scope>IDENTIFICATION</scope>
</reference>
<dbReference type="Proteomes" id="UP000233020">
    <property type="component" value="Unplaced"/>
</dbReference>
<feature type="region of interest" description="Disordered" evidence="1">
    <location>
        <begin position="1"/>
        <end position="28"/>
    </location>
</feature>
<proteinExistence type="predicted"/>
<keyword evidence="3" id="KW-1185">Reference proteome</keyword>
<protein>
    <submittedName>
        <fullName evidence="2">Uncharacterized protein</fullName>
    </submittedName>
</protein>
<dbReference type="AlphaFoldDB" id="A0A2K5CZU3"/>
<dbReference type="OMA" id="LWNYRSG"/>